<evidence type="ECO:0000256" key="4">
    <source>
        <dbReference type="ARBA" id="ARBA00023163"/>
    </source>
</evidence>
<dbReference type="PRINTS" id="PR00039">
    <property type="entry name" value="HTHLYSR"/>
</dbReference>
<dbReference type="PROSITE" id="PS50931">
    <property type="entry name" value="HTH_LYSR"/>
    <property type="match status" value="1"/>
</dbReference>
<dbReference type="PANTHER" id="PTHR30419">
    <property type="entry name" value="HTH-TYPE TRANSCRIPTIONAL REGULATOR YBHD"/>
    <property type="match status" value="1"/>
</dbReference>
<dbReference type="InterPro" id="IPR000847">
    <property type="entry name" value="LysR_HTH_N"/>
</dbReference>
<evidence type="ECO:0000313" key="7">
    <source>
        <dbReference type="Proteomes" id="UP000031518"/>
    </source>
</evidence>
<feature type="domain" description="HTH lysR-type" evidence="5">
    <location>
        <begin position="1"/>
        <end position="60"/>
    </location>
</feature>
<sequence length="298" mass="33809">MQIETLKIFCDLVETRSFSQAAERNLITQSAVSQQVRALEERFRRRLLERVRGRRDIRLTAAGEAFYEECRKVLAAYENLEERMRSLTETVSGVVRVATVYSIGLHELPPAVRRFMTLYPEAKIDLEYSRTTRIVRDVLSGAVDLGIVAYPEKRRGLEVVPLPGDRLVLICPPGHPLSKRRMVNAKDLDGEGFILFERDIPTRRATDRILRSYGVKVRRVIEFDNIETIKRAVEVGMGLAIVPRPSVLDEQKSGQLAVVALAEPEWTRSVGVIYRSDRALSTAARKFIDLLVEGSETK</sequence>
<evidence type="ECO:0000313" key="6">
    <source>
        <dbReference type="EMBL" id="CDM65070.1"/>
    </source>
</evidence>
<dbReference type="InterPro" id="IPR036390">
    <property type="entry name" value="WH_DNA-bd_sf"/>
</dbReference>
<dbReference type="EMBL" id="CBXV010000004">
    <property type="protein sequence ID" value="CDM65070.1"/>
    <property type="molecule type" value="Genomic_DNA"/>
</dbReference>
<dbReference type="GO" id="GO:0003700">
    <property type="term" value="F:DNA-binding transcription factor activity"/>
    <property type="evidence" value="ECO:0007669"/>
    <property type="project" value="InterPro"/>
</dbReference>
<keyword evidence="3" id="KW-0238">DNA-binding</keyword>
<keyword evidence="2" id="KW-0805">Transcription regulation</keyword>
<dbReference type="SUPFAM" id="SSF46785">
    <property type="entry name" value="Winged helix' DNA-binding domain"/>
    <property type="match status" value="1"/>
</dbReference>
<name>A0A0B6WY31_9BACT</name>
<dbReference type="Proteomes" id="UP000031518">
    <property type="component" value="Unassembled WGS sequence"/>
</dbReference>
<proteinExistence type="inferred from homology"/>
<dbReference type="SUPFAM" id="SSF53850">
    <property type="entry name" value="Periplasmic binding protein-like II"/>
    <property type="match status" value="1"/>
</dbReference>
<gene>
    <name evidence="6" type="ORF">PYK22_01068</name>
</gene>
<evidence type="ECO:0000256" key="3">
    <source>
        <dbReference type="ARBA" id="ARBA00023125"/>
    </source>
</evidence>
<comment type="similarity">
    <text evidence="1">Belongs to the LysR transcriptional regulatory family.</text>
</comment>
<keyword evidence="7" id="KW-1185">Reference proteome</keyword>
<dbReference type="GO" id="GO:0005829">
    <property type="term" value="C:cytosol"/>
    <property type="evidence" value="ECO:0007669"/>
    <property type="project" value="TreeGrafter"/>
</dbReference>
<dbReference type="AlphaFoldDB" id="A0A0B6WY31"/>
<dbReference type="PANTHER" id="PTHR30419:SF8">
    <property type="entry name" value="NITROGEN ASSIMILATION TRANSCRIPTIONAL ACTIVATOR-RELATED"/>
    <property type="match status" value="1"/>
</dbReference>
<dbReference type="InterPro" id="IPR036388">
    <property type="entry name" value="WH-like_DNA-bd_sf"/>
</dbReference>
<evidence type="ECO:0000259" key="5">
    <source>
        <dbReference type="PROSITE" id="PS50931"/>
    </source>
</evidence>
<accession>A0A0B6WY31</accession>
<dbReference type="OrthoDB" id="9803735at2"/>
<dbReference type="InterPro" id="IPR005119">
    <property type="entry name" value="LysR_subst-bd"/>
</dbReference>
<dbReference type="STRING" id="454194.PYK22_01068"/>
<protein>
    <submittedName>
        <fullName evidence="6">Transcriptional regulator</fullName>
    </submittedName>
</protein>
<dbReference type="CDD" id="cd05466">
    <property type="entry name" value="PBP2_LTTR_substrate"/>
    <property type="match status" value="1"/>
</dbReference>
<dbReference type="Pfam" id="PF03466">
    <property type="entry name" value="LysR_substrate"/>
    <property type="match status" value="1"/>
</dbReference>
<dbReference type="InterPro" id="IPR050950">
    <property type="entry name" value="HTH-type_LysR_regulators"/>
</dbReference>
<dbReference type="Gene3D" id="3.40.190.290">
    <property type="match status" value="1"/>
</dbReference>
<reference evidence="6 7" key="2">
    <citation type="submission" date="2015-01" db="EMBL/GenBank/DDBJ databases">
        <title>Complete genome sequence of Pyrinomonas methylaliphatogenes type strain K22T.</title>
        <authorList>
            <person name="Lee K.C.Y."/>
            <person name="Power J.F."/>
            <person name="Dunfield P.F."/>
            <person name="Morgan X.C."/>
            <person name="Huttenhower C."/>
            <person name="Stott M.B."/>
        </authorList>
    </citation>
    <scope>NUCLEOTIDE SEQUENCE [LARGE SCALE GENOMIC DNA]</scope>
    <source>
        <strain evidence="6 7">K22</strain>
    </source>
</reference>
<dbReference type="RefSeq" id="WP_041975117.1">
    <property type="nucleotide sequence ID" value="NZ_CBXV010000004.1"/>
</dbReference>
<organism evidence="6 7">
    <name type="scientific">Pyrinomonas methylaliphatogenes</name>
    <dbReference type="NCBI Taxonomy" id="454194"/>
    <lineage>
        <taxon>Bacteria</taxon>
        <taxon>Pseudomonadati</taxon>
        <taxon>Acidobacteriota</taxon>
        <taxon>Blastocatellia</taxon>
        <taxon>Blastocatellales</taxon>
        <taxon>Pyrinomonadaceae</taxon>
        <taxon>Pyrinomonas</taxon>
    </lineage>
</organism>
<keyword evidence="4" id="KW-0804">Transcription</keyword>
<evidence type="ECO:0000256" key="2">
    <source>
        <dbReference type="ARBA" id="ARBA00023015"/>
    </source>
</evidence>
<reference evidence="6 7" key="1">
    <citation type="submission" date="2013-12" db="EMBL/GenBank/DDBJ databases">
        <authorList>
            <person name="Stott M."/>
        </authorList>
    </citation>
    <scope>NUCLEOTIDE SEQUENCE [LARGE SCALE GENOMIC DNA]</scope>
    <source>
        <strain evidence="6 7">K22</strain>
    </source>
</reference>
<dbReference type="Pfam" id="PF00126">
    <property type="entry name" value="HTH_1"/>
    <property type="match status" value="1"/>
</dbReference>
<evidence type="ECO:0000256" key="1">
    <source>
        <dbReference type="ARBA" id="ARBA00009437"/>
    </source>
</evidence>
<dbReference type="FunFam" id="1.10.10.10:FF:000001">
    <property type="entry name" value="LysR family transcriptional regulator"/>
    <property type="match status" value="1"/>
</dbReference>
<dbReference type="GO" id="GO:0003677">
    <property type="term" value="F:DNA binding"/>
    <property type="evidence" value="ECO:0007669"/>
    <property type="project" value="UniProtKB-KW"/>
</dbReference>
<dbReference type="Gene3D" id="1.10.10.10">
    <property type="entry name" value="Winged helix-like DNA-binding domain superfamily/Winged helix DNA-binding domain"/>
    <property type="match status" value="1"/>
</dbReference>